<gene>
    <name evidence="1" type="ORF">FC093_01735</name>
</gene>
<dbReference type="RefSeq" id="WP_137260008.1">
    <property type="nucleotide sequence ID" value="NZ_SZQL01000001.1"/>
</dbReference>
<name>A0A4U3L911_9BACT</name>
<evidence type="ECO:0000313" key="1">
    <source>
        <dbReference type="EMBL" id="TKK71768.1"/>
    </source>
</evidence>
<proteinExistence type="predicted"/>
<dbReference type="Proteomes" id="UP000305848">
    <property type="component" value="Unassembled WGS sequence"/>
</dbReference>
<organism evidence="1 2">
    <name type="scientific">Ilyomonas limi</name>
    <dbReference type="NCBI Taxonomy" id="2575867"/>
    <lineage>
        <taxon>Bacteria</taxon>
        <taxon>Pseudomonadati</taxon>
        <taxon>Bacteroidota</taxon>
        <taxon>Chitinophagia</taxon>
        <taxon>Chitinophagales</taxon>
        <taxon>Chitinophagaceae</taxon>
        <taxon>Ilyomonas</taxon>
    </lineage>
</organism>
<protein>
    <submittedName>
        <fullName evidence="1">Uncharacterized protein</fullName>
    </submittedName>
</protein>
<dbReference type="EMBL" id="SZQL01000001">
    <property type="protein sequence ID" value="TKK71768.1"/>
    <property type="molecule type" value="Genomic_DNA"/>
</dbReference>
<dbReference type="OrthoDB" id="894183at2"/>
<accession>A0A4U3L911</accession>
<comment type="caution">
    <text evidence="1">The sequence shown here is derived from an EMBL/GenBank/DDBJ whole genome shotgun (WGS) entry which is preliminary data.</text>
</comment>
<keyword evidence="2" id="KW-1185">Reference proteome</keyword>
<dbReference type="AlphaFoldDB" id="A0A4U3L911"/>
<evidence type="ECO:0000313" key="2">
    <source>
        <dbReference type="Proteomes" id="UP000305848"/>
    </source>
</evidence>
<sequence length="81" mass="9103">MNLSSQHISLADYYFGLLKNLNPDSKLDLISKLSQSLKKSDEPPEVSLQSLFGAYKSEDTADEIIEQLRASRVFNRNIGTL</sequence>
<reference evidence="1 2" key="1">
    <citation type="submission" date="2019-05" db="EMBL/GenBank/DDBJ databases">
        <title>Panacibacter sp. strain 17mud1-8 Genome sequencing and assembly.</title>
        <authorList>
            <person name="Chhetri G."/>
        </authorList>
    </citation>
    <scope>NUCLEOTIDE SEQUENCE [LARGE SCALE GENOMIC DNA]</scope>
    <source>
        <strain evidence="1 2">17mud1-8</strain>
    </source>
</reference>